<dbReference type="SUPFAM" id="SSF51735">
    <property type="entry name" value="NAD(P)-binding Rossmann-fold domains"/>
    <property type="match status" value="1"/>
</dbReference>
<keyword evidence="3" id="KW-1185">Reference proteome</keyword>
<reference evidence="2 3" key="1">
    <citation type="submission" date="2018-08" db="EMBL/GenBank/DDBJ databases">
        <title>Genomic Encyclopedia of Archaeal and Bacterial Type Strains, Phase II (KMG-II): from individual species to whole genera.</title>
        <authorList>
            <person name="Goeker M."/>
        </authorList>
    </citation>
    <scope>NUCLEOTIDE SEQUENCE [LARGE SCALE GENOMIC DNA]</scope>
    <source>
        <strain evidence="2 3">DSM 45791</strain>
    </source>
</reference>
<sequence length="273" mass="28909">MIVVAGGTGNVGREVVRQLLEVGEAVTALTRDPAKSAVPAGATAVAADLTNPSTLGPALTGAGALFLLSGYSPDVFSEAEKAGVRRVVLLSGGSAETGDRTNAVARYMIDTEEALRASGLAWTMVRPRMFMTNALQWAAQIRAGVVRAPWADVPSAVVDPADIAAVAVQALVSAEHEGREYPVTGPEALRPSDRVRILGAALGRELRYEAQPDDEARAEMQAQMPAEYVDAFFSFYSDGTLDEATVHPTVAEITGRPPRTFADWAIANAERFR</sequence>
<dbReference type="PANTHER" id="PTHR43162:SF1">
    <property type="entry name" value="PRESTALK A DIFFERENTIATION PROTEIN A"/>
    <property type="match status" value="1"/>
</dbReference>
<dbReference type="Pfam" id="PF13460">
    <property type="entry name" value="NAD_binding_10"/>
    <property type="match status" value="1"/>
</dbReference>
<dbReference type="Gene3D" id="3.90.25.10">
    <property type="entry name" value="UDP-galactose 4-epimerase, domain 1"/>
    <property type="match status" value="1"/>
</dbReference>
<dbReference type="Proteomes" id="UP000256269">
    <property type="component" value="Unassembled WGS sequence"/>
</dbReference>
<dbReference type="AlphaFoldDB" id="A0A3E0H166"/>
<dbReference type="InterPro" id="IPR036291">
    <property type="entry name" value="NAD(P)-bd_dom_sf"/>
</dbReference>
<comment type="caution">
    <text evidence="2">The sequence shown here is derived from an EMBL/GenBank/DDBJ whole genome shotgun (WGS) entry which is preliminary data.</text>
</comment>
<feature type="domain" description="NAD(P)-binding" evidence="1">
    <location>
        <begin position="6"/>
        <end position="171"/>
    </location>
</feature>
<proteinExistence type="predicted"/>
<dbReference type="EMBL" id="QUNO01000018">
    <property type="protein sequence ID" value="REH35351.1"/>
    <property type="molecule type" value="Genomic_DNA"/>
</dbReference>
<dbReference type="InterPro" id="IPR016040">
    <property type="entry name" value="NAD(P)-bd_dom"/>
</dbReference>
<organism evidence="2 3">
    <name type="scientific">Kutzneria buriramensis</name>
    <dbReference type="NCBI Taxonomy" id="1045776"/>
    <lineage>
        <taxon>Bacteria</taxon>
        <taxon>Bacillati</taxon>
        <taxon>Actinomycetota</taxon>
        <taxon>Actinomycetes</taxon>
        <taxon>Pseudonocardiales</taxon>
        <taxon>Pseudonocardiaceae</taxon>
        <taxon>Kutzneria</taxon>
    </lineage>
</organism>
<gene>
    <name evidence="2" type="ORF">BCF44_118212</name>
</gene>
<protein>
    <submittedName>
        <fullName evidence="2">Uncharacterized protein YbjT (DUF2867 family)</fullName>
    </submittedName>
</protein>
<name>A0A3E0H166_9PSEU</name>
<dbReference type="PANTHER" id="PTHR43162">
    <property type="match status" value="1"/>
</dbReference>
<accession>A0A3E0H166</accession>
<evidence type="ECO:0000313" key="2">
    <source>
        <dbReference type="EMBL" id="REH35351.1"/>
    </source>
</evidence>
<evidence type="ECO:0000259" key="1">
    <source>
        <dbReference type="Pfam" id="PF13460"/>
    </source>
</evidence>
<evidence type="ECO:0000313" key="3">
    <source>
        <dbReference type="Proteomes" id="UP000256269"/>
    </source>
</evidence>
<dbReference type="InterPro" id="IPR051604">
    <property type="entry name" value="Ergot_Alk_Oxidoreductase"/>
</dbReference>
<dbReference type="Gene3D" id="3.40.50.720">
    <property type="entry name" value="NAD(P)-binding Rossmann-like Domain"/>
    <property type="match status" value="1"/>
</dbReference>
<dbReference type="OrthoDB" id="3207931at2"/>
<dbReference type="RefSeq" id="WP_116180100.1">
    <property type="nucleotide sequence ID" value="NZ_CP144375.1"/>
</dbReference>